<dbReference type="Proteomes" id="UP000828251">
    <property type="component" value="Unassembled WGS sequence"/>
</dbReference>
<evidence type="ECO:0000313" key="1">
    <source>
        <dbReference type="EMBL" id="KAH1064475.1"/>
    </source>
</evidence>
<dbReference type="InterPro" id="IPR052343">
    <property type="entry name" value="Retrotransposon-Effector_Assoc"/>
</dbReference>
<reference evidence="1 2" key="1">
    <citation type="journal article" date="2021" name="Plant Biotechnol. J.">
        <title>Multi-omics assisted identification of the key and species-specific regulatory components of drought-tolerant mechanisms in Gossypium stocksii.</title>
        <authorList>
            <person name="Yu D."/>
            <person name="Ke L."/>
            <person name="Zhang D."/>
            <person name="Wu Y."/>
            <person name="Sun Y."/>
            <person name="Mei J."/>
            <person name="Sun J."/>
            <person name="Sun Y."/>
        </authorList>
    </citation>
    <scope>NUCLEOTIDE SEQUENCE [LARGE SCALE GENOMIC DNA]</scope>
    <source>
        <strain evidence="2">cv. E1</strain>
        <tissue evidence="1">Leaf</tissue>
    </source>
</reference>
<evidence type="ECO:0000313" key="2">
    <source>
        <dbReference type="Proteomes" id="UP000828251"/>
    </source>
</evidence>
<dbReference type="PANTHER" id="PTHR46890:SF50">
    <property type="entry name" value="RNA-DIRECTED DNA POLYMERASE, EUKARYOTA, REVERSE TRANSCRIPTASE ZINC-BINDING DOMAIN PROTEIN-RELATED"/>
    <property type="match status" value="1"/>
</dbReference>
<evidence type="ECO:0008006" key="3">
    <source>
        <dbReference type="Google" id="ProtNLM"/>
    </source>
</evidence>
<dbReference type="EMBL" id="JAIQCV010000009">
    <property type="protein sequence ID" value="KAH1064475.1"/>
    <property type="molecule type" value="Genomic_DNA"/>
</dbReference>
<sequence length="300" mass="35471">MLDDESDNQELIELEMVEMKRLNLKVGEAIKFKESIWRQKSRMTWLKDGDSNMTFFFLGRLNEVEALKLDMPFSMEEIKETVWSCDENKASGLDRFNLCFFRKCWKIVQKDLFEMMAEFYKTSKLEISINSSFIALIPKNENPNDIFEFKRISLVSSLYRIMVKVLLRRLRDVIRAVWDLLELVLLKTGFGKRWTSWMLECVSTTRVVRLINVIEVLYLMMDKAKEMGIIEEIKDVILGFGIDDEFMYRMATVCKCKINELSFNYLGIPLGANPRKISTWNRIVKRVERKLSGYKCRSLF</sequence>
<name>A0A9D3UYB2_9ROSI</name>
<organism evidence="1 2">
    <name type="scientific">Gossypium stocksii</name>
    <dbReference type="NCBI Taxonomy" id="47602"/>
    <lineage>
        <taxon>Eukaryota</taxon>
        <taxon>Viridiplantae</taxon>
        <taxon>Streptophyta</taxon>
        <taxon>Embryophyta</taxon>
        <taxon>Tracheophyta</taxon>
        <taxon>Spermatophyta</taxon>
        <taxon>Magnoliopsida</taxon>
        <taxon>eudicotyledons</taxon>
        <taxon>Gunneridae</taxon>
        <taxon>Pentapetalae</taxon>
        <taxon>rosids</taxon>
        <taxon>malvids</taxon>
        <taxon>Malvales</taxon>
        <taxon>Malvaceae</taxon>
        <taxon>Malvoideae</taxon>
        <taxon>Gossypium</taxon>
    </lineage>
</organism>
<comment type="caution">
    <text evidence="1">The sequence shown here is derived from an EMBL/GenBank/DDBJ whole genome shotgun (WGS) entry which is preliminary data.</text>
</comment>
<dbReference type="OrthoDB" id="1702117at2759"/>
<protein>
    <recommendedName>
        <fullName evidence="3">Reverse transcriptase domain-containing protein</fullName>
    </recommendedName>
</protein>
<accession>A0A9D3UYB2</accession>
<dbReference type="AlphaFoldDB" id="A0A9D3UYB2"/>
<gene>
    <name evidence="1" type="ORF">J1N35_029462</name>
</gene>
<dbReference type="PANTHER" id="PTHR46890">
    <property type="entry name" value="NON-LTR RETROLELEMENT REVERSE TRANSCRIPTASE-LIKE PROTEIN-RELATED"/>
    <property type="match status" value="1"/>
</dbReference>
<proteinExistence type="predicted"/>
<keyword evidence="2" id="KW-1185">Reference proteome</keyword>